<organism evidence="4 5">
    <name type="scientific">Deinococcus wulumuqiensis</name>
    <dbReference type="NCBI Taxonomy" id="980427"/>
    <lineage>
        <taxon>Bacteria</taxon>
        <taxon>Thermotogati</taxon>
        <taxon>Deinococcota</taxon>
        <taxon>Deinococci</taxon>
        <taxon>Deinococcales</taxon>
        <taxon>Deinococcaceae</taxon>
        <taxon>Deinococcus</taxon>
    </lineage>
</organism>
<dbReference type="InterPro" id="IPR050832">
    <property type="entry name" value="Bact_Acetyltransf"/>
</dbReference>
<dbReference type="KEGG" id="dwu:DVJ83_03055"/>
<dbReference type="STRING" id="1288484.GCA_000348665_02010"/>
<evidence type="ECO:0000313" key="4">
    <source>
        <dbReference type="EMBL" id="AXG98307.1"/>
    </source>
</evidence>
<dbReference type="Gene3D" id="3.40.630.30">
    <property type="match status" value="1"/>
</dbReference>
<feature type="domain" description="N-acetyltransferase" evidence="3">
    <location>
        <begin position="183"/>
        <end position="325"/>
    </location>
</feature>
<dbReference type="Proteomes" id="UP000253744">
    <property type="component" value="Chromosome"/>
</dbReference>
<keyword evidence="2" id="KW-0012">Acyltransferase</keyword>
<dbReference type="PROSITE" id="PS51186">
    <property type="entry name" value="GNAT"/>
    <property type="match status" value="2"/>
</dbReference>
<name>A0A345IF35_9DEIO</name>
<accession>A0A345IF35</accession>
<dbReference type="InterPro" id="IPR000182">
    <property type="entry name" value="GNAT_dom"/>
</dbReference>
<keyword evidence="1 4" id="KW-0808">Transferase</keyword>
<evidence type="ECO:0000313" key="5">
    <source>
        <dbReference type="Proteomes" id="UP000253744"/>
    </source>
</evidence>
<reference evidence="4 5" key="1">
    <citation type="submission" date="2018-07" db="EMBL/GenBank/DDBJ databases">
        <title>Complete Genome and Methylome Analysis of Deinococcus wulumuqiensis NEB 479.</title>
        <authorList>
            <person name="Fomenkov A."/>
            <person name="Luyten Y."/>
            <person name="Vincze T."/>
            <person name="Anton B.P."/>
            <person name="Clark T."/>
            <person name="Roberts R.J."/>
            <person name="Morgan R.D."/>
        </authorList>
    </citation>
    <scope>NUCLEOTIDE SEQUENCE [LARGE SCALE GENOMIC DNA]</scope>
    <source>
        <strain evidence="4 5">NEB 479</strain>
    </source>
</reference>
<dbReference type="EMBL" id="CP031158">
    <property type="protein sequence ID" value="AXG98307.1"/>
    <property type="molecule type" value="Genomic_DNA"/>
</dbReference>
<dbReference type="Pfam" id="PF00583">
    <property type="entry name" value="Acetyltransf_1"/>
    <property type="match status" value="2"/>
</dbReference>
<dbReference type="PANTHER" id="PTHR43877:SF6">
    <property type="entry name" value="GCN5-RELATED N-ACETYLTRANSFERASE"/>
    <property type="match status" value="1"/>
</dbReference>
<dbReference type="AlphaFoldDB" id="A0A345IF35"/>
<protein>
    <submittedName>
        <fullName evidence="4">GNAT family N-acetyltransferase</fullName>
    </submittedName>
</protein>
<dbReference type="RefSeq" id="WP_114671346.1">
    <property type="nucleotide sequence ID" value="NZ_CP031158.1"/>
</dbReference>
<dbReference type="InterPro" id="IPR016181">
    <property type="entry name" value="Acyl_CoA_acyltransferase"/>
</dbReference>
<proteinExistence type="predicted"/>
<dbReference type="CDD" id="cd04301">
    <property type="entry name" value="NAT_SF"/>
    <property type="match status" value="2"/>
</dbReference>
<evidence type="ECO:0000256" key="2">
    <source>
        <dbReference type="ARBA" id="ARBA00023315"/>
    </source>
</evidence>
<feature type="domain" description="N-acetyltransferase" evidence="3">
    <location>
        <begin position="2"/>
        <end position="161"/>
    </location>
</feature>
<evidence type="ECO:0000256" key="1">
    <source>
        <dbReference type="ARBA" id="ARBA00022679"/>
    </source>
</evidence>
<dbReference type="PANTHER" id="PTHR43877">
    <property type="entry name" value="AMINOALKYLPHOSPHONATE N-ACETYLTRANSFERASE-RELATED-RELATED"/>
    <property type="match status" value="1"/>
</dbReference>
<dbReference type="SUPFAM" id="SSF55729">
    <property type="entry name" value="Acyl-CoA N-acyltransferases (Nat)"/>
    <property type="match status" value="2"/>
</dbReference>
<gene>
    <name evidence="4" type="ORF">DVJ83_03055</name>
</gene>
<dbReference type="GO" id="GO:0016747">
    <property type="term" value="F:acyltransferase activity, transferring groups other than amino-acyl groups"/>
    <property type="evidence" value="ECO:0007669"/>
    <property type="project" value="InterPro"/>
</dbReference>
<sequence>MTTIRPATPADLAAALDIYNAVYPDHAETLEETEHFLAGLRDNPLQPHVQDWLAEVGGRPVGTARLWQAPWMFHPDRYHLELAVLPEFRRRGIGAALFGTAQRHWQGRGAREVLAGAKETEADALPMLERRGFREVMRFFDNVLRLNGFDAAQWEAEMRLPEGVRAVTFADLQTELGEEAAWLAYYACQTEARLDVPRTAPPSEVALADFRNYRSKATFDPAGVWLAVTEAGEVVAMSELWRDLTNLERLNIGLTGTRRAWRRRGLGLALKLRGMVQAQQHGIREIWTSNASNNVPMLALNDRLGFRRQPAHVECQWGRAEDCRA</sequence>
<evidence type="ECO:0000259" key="3">
    <source>
        <dbReference type="PROSITE" id="PS51186"/>
    </source>
</evidence>